<organism evidence="1 2">
    <name type="scientific">Heracleum sosnowskyi</name>
    <dbReference type="NCBI Taxonomy" id="360622"/>
    <lineage>
        <taxon>Eukaryota</taxon>
        <taxon>Viridiplantae</taxon>
        <taxon>Streptophyta</taxon>
        <taxon>Embryophyta</taxon>
        <taxon>Tracheophyta</taxon>
        <taxon>Spermatophyta</taxon>
        <taxon>Magnoliopsida</taxon>
        <taxon>eudicotyledons</taxon>
        <taxon>Gunneridae</taxon>
        <taxon>Pentapetalae</taxon>
        <taxon>asterids</taxon>
        <taxon>campanulids</taxon>
        <taxon>Apiales</taxon>
        <taxon>Apiaceae</taxon>
        <taxon>Apioideae</taxon>
        <taxon>apioid superclade</taxon>
        <taxon>Tordylieae</taxon>
        <taxon>Tordyliinae</taxon>
        <taxon>Heracleum</taxon>
    </lineage>
</organism>
<sequence length="1216" mass="133094">MESILARALEYTLGYWLKSFTRDQFKLHGRTVQLSNLDIDGNALHTSLGLPPALNVTTAKVGKVQIKLPAMSYVQLEPIVVSIDRLDLVLEGNDDPDAFSRSTSSSQASASPAKSNGYGFADKIADGMTIEVGTVNLLLETHGRKGEATWASPMASITMRNLSLYTTNESWQVVNLKEARDFSADKKFIYVFKKLEWEYLSIDLLPHPDMFADAHFASPQEGSSGKDDDGVKRSFFGGERFIEGISGEAYITIQRTDLNSALGLEVQLHITEAVCPALSEQGLHALLRFLTDFSACLNRGDVRTNVQQHSAEAAGHSLVSLVVDHIFLCIKDADFQLELLMQSLLFSRASVSDGENAKYLTKVMFGGLFLRDTFSRPACTLIQPPMQNTADDFLHIPDFAKNFCPPIYPLGDHRWQLNEGVPLVNLCSLQFKPSPNPPSFASQTVIECQPLMIYLQEESFLRICSFVAHGIVNNPDANLPDSSGIILPDSSVNSLTLNVKELDVTVPLKMESQNHHIDGENNTFQSSFCGARLLIEALFFLESPFLKLGLLNLEKDPACFCLWANQPVDSSQKKWTAGASLVSLSLESCNNSVGVQCSSGSSNLWRCVELKGACVEVAMATADGSPLIDIPPPGGILRIGVACQHYLSNTSIEQLFFVLDLYAYFGSVSEKMAIVGKRNRPKVIRNESLRGNLFGKGPGDSAVSLVVKDLHLRFLESFSSDTLGMPLVQFVGENLSVRVGHRTLGGAIAISTNLCWETVEVECADIEKNMAYENGIVLPSVENGHMGGNGYPQLRAVFWVQNKDSNQSNETVPFLDVTMVHVIPHNAEDMECHSLNVSACIAGVRLGGGMNFTEALLHKFGILGPDGGPGEGLSRGLEHLSAGPFSKLFKASLIGNELQDCENESPGIKKESTMSHLGSPDDVDVSIEFKNWLFALEGSEEMAEKWWFSDSKDSSRAQRCWHTTFRSLQVKAKSSRSHLLNSREIPNGRKKHPIEYITIIAEGIKTLKPQPWKHIQQNGEPAKGFKQTSKAFGGIDFEVDMVICEDEIDDAMAKWVVENVKFSVKQPFEAVVTKDELQNLTLLCKSEVDSLGRITVGILRVLKLEGSVGQAAITQLNNLGSEGFNNIFGPYNSNSGSTKGNVVVSPSSKVVGGSWNPGLESTVASLKAAVLDSQATCAVLTAELGNPETCVDHLDHIKQLSYKLENMEKLLAQLRP</sequence>
<dbReference type="Pfam" id="PF24917">
    <property type="entry name" value="BLTP3A_B"/>
    <property type="match status" value="1"/>
</dbReference>
<evidence type="ECO:0000313" key="1">
    <source>
        <dbReference type="EMBL" id="KAK1391800.1"/>
    </source>
</evidence>
<reference evidence="1" key="1">
    <citation type="submission" date="2023-02" db="EMBL/GenBank/DDBJ databases">
        <title>Genome of toxic invasive species Heracleum sosnowskyi carries increased number of genes despite the absence of recent whole-genome duplications.</title>
        <authorList>
            <person name="Schelkunov M."/>
            <person name="Shtratnikova V."/>
            <person name="Makarenko M."/>
            <person name="Klepikova A."/>
            <person name="Omelchenko D."/>
            <person name="Novikova G."/>
            <person name="Obukhova E."/>
            <person name="Bogdanov V."/>
            <person name="Penin A."/>
            <person name="Logacheva M."/>
        </authorList>
    </citation>
    <scope>NUCLEOTIDE SEQUENCE</scope>
    <source>
        <strain evidence="1">Hsosn_3</strain>
        <tissue evidence="1">Leaf</tissue>
    </source>
</reference>
<dbReference type="Proteomes" id="UP001237642">
    <property type="component" value="Unassembled WGS sequence"/>
</dbReference>
<dbReference type="PANTHER" id="PTHR22774:SF11">
    <property type="entry name" value="CHOREIN N-TERMINAL DOMAIN-CONTAINING PROTEIN"/>
    <property type="match status" value="1"/>
</dbReference>
<dbReference type="AlphaFoldDB" id="A0AAD8MW34"/>
<dbReference type="EMBL" id="JAUIZM010000003">
    <property type="protein sequence ID" value="KAK1391800.1"/>
    <property type="molecule type" value="Genomic_DNA"/>
</dbReference>
<accession>A0AAD8MW34</accession>
<gene>
    <name evidence="1" type="ORF">POM88_010856</name>
</gene>
<proteinExistence type="predicted"/>
<protein>
    <submittedName>
        <fullName evidence="1">Chorein N-terminal domain-containing protein</fullName>
    </submittedName>
</protein>
<reference evidence="1" key="2">
    <citation type="submission" date="2023-05" db="EMBL/GenBank/DDBJ databases">
        <authorList>
            <person name="Schelkunov M.I."/>
        </authorList>
    </citation>
    <scope>NUCLEOTIDE SEQUENCE</scope>
    <source>
        <strain evidence="1">Hsosn_3</strain>
        <tissue evidence="1">Leaf</tissue>
    </source>
</reference>
<dbReference type="PANTHER" id="PTHR22774">
    <property type="entry name" value="CHOREIN N-TERMINAL DOMAIN-CONTAINING PROTEIN"/>
    <property type="match status" value="1"/>
</dbReference>
<evidence type="ECO:0000313" key="2">
    <source>
        <dbReference type="Proteomes" id="UP001237642"/>
    </source>
</evidence>
<dbReference type="InterPro" id="IPR026728">
    <property type="entry name" value="BLTP3A/B"/>
</dbReference>
<keyword evidence="2" id="KW-1185">Reference proteome</keyword>
<name>A0AAD8MW34_9APIA</name>
<comment type="caution">
    <text evidence="1">The sequence shown here is derived from an EMBL/GenBank/DDBJ whole genome shotgun (WGS) entry which is preliminary data.</text>
</comment>